<keyword evidence="6" id="KW-0479">Metal-binding</keyword>
<dbReference type="SUPFAM" id="SSF56801">
    <property type="entry name" value="Acetyl-CoA synthetase-like"/>
    <property type="match status" value="1"/>
</dbReference>
<dbReference type="NCBIfam" id="NF001208">
    <property type="entry name" value="PRK00174.1"/>
    <property type="match status" value="1"/>
</dbReference>
<feature type="binding site" evidence="6">
    <location>
        <position position="517"/>
    </location>
    <ligand>
        <name>CoA</name>
        <dbReference type="ChEBI" id="CHEBI:57287"/>
    </ligand>
</feature>
<dbReference type="PANTHER" id="PTHR24095">
    <property type="entry name" value="ACETYL-COENZYME A SYNTHETASE"/>
    <property type="match status" value="1"/>
</dbReference>
<feature type="binding site" evidence="6">
    <location>
        <position position="578"/>
    </location>
    <ligand>
        <name>CoA</name>
        <dbReference type="ChEBI" id="CHEBI:57287"/>
    </ligand>
</feature>
<gene>
    <name evidence="10" type="primary">acs</name>
    <name evidence="6" type="synonym">acsA</name>
    <name evidence="10" type="ORF">DF286_02050</name>
</gene>
<dbReference type="Proteomes" id="UP000245916">
    <property type="component" value="Unassembled WGS sequence"/>
</dbReference>
<evidence type="ECO:0000256" key="3">
    <source>
        <dbReference type="ARBA" id="ARBA00022741"/>
    </source>
</evidence>
<dbReference type="GO" id="GO:0003987">
    <property type="term" value="F:acetate-CoA ligase activity"/>
    <property type="evidence" value="ECO:0007669"/>
    <property type="project" value="UniProtKB-UniRule"/>
</dbReference>
<feature type="binding site" evidence="6">
    <location>
        <position position="509"/>
    </location>
    <ligand>
        <name>ATP</name>
        <dbReference type="ChEBI" id="CHEBI:30616"/>
    </ligand>
</feature>
<comment type="cofactor">
    <cofactor evidence="6">
        <name>Mg(2+)</name>
        <dbReference type="ChEBI" id="CHEBI:18420"/>
    </cofactor>
</comment>
<accession>A0A2U2J0C5</accession>
<keyword evidence="6" id="KW-0460">Magnesium</keyword>
<dbReference type="InterPro" id="IPR011904">
    <property type="entry name" value="Ac_CoA_lig"/>
</dbReference>
<dbReference type="GO" id="GO:0016208">
    <property type="term" value="F:AMP binding"/>
    <property type="evidence" value="ECO:0007669"/>
    <property type="project" value="InterPro"/>
</dbReference>
<dbReference type="EMBL" id="QFFF01000001">
    <property type="protein sequence ID" value="PWG01786.1"/>
    <property type="molecule type" value="Genomic_DNA"/>
</dbReference>
<proteinExistence type="inferred from homology"/>
<dbReference type="Pfam" id="PF13193">
    <property type="entry name" value="AMP-binding_C"/>
    <property type="match status" value="1"/>
</dbReference>
<keyword evidence="3 6" id="KW-0547">Nucleotide-binding</keyword>
<dbReference type="HAMAP" id="MF_01123">
    <property type="entry name" value="Ac_CoA_synth"/>
    <property type="match status" value="1"/>
</dbReference>
<feature type="modified residue" description="N6-acetyllysine" evidence="6">
    <location>
        <position position="603"/>
    </location>
</feature>
<dbReference type="FunFam" id="3.30.300.30:FF:000004">
    <property type="entry name" value="Acetyl-coenzyme A synthetase"/>
    <property type="match status" value="1"/>
</dbReference>
<feature type="binding site" evidence="6">
    <location>
        <position position="305"/>
    </location>
    <ligand>
        <name>CoA</name>
        <dbReference type="ChEBI" id="CHEBI:57287"/>
    </ligand>
</feature>
<dbReference type="InterPro" id="IPR042099">
    <property type="entry name" value="ANL_N_sf"/>
</dbReference>
<comment type="PTM">
    <text evidence="6">Acetylated. Deacetylation by the SIR2-homolog deacetylase activates the enzyme.</text>
</comment>
<dbReference type="OrthoDB" id="9803968at2"/>
<dbReference type="PROSITE" id="PS00455">
    <property type="entry name" value="AMP_BINDING"/>
    <property type="match status" value="1"/>
</dbReference>
<dbReference type="FunFam" id="3.40.50.12780:FF:000001">
    <property type="entry name" value="Acetyl-coenzyme A synthetase"/>
    <property type="match status" value="1"/>
</dbReference>
<keyword evidence="5 6" id="KW-0007">Acetylation</keyword>
<dbReference type="GO" id="GO:0019427">
    <property type="term" value="P:acetyl-CoA biosynthetic process from acetate"/>
    <property type="evidence" value="ECO:0007669"/>
    <property type="project" value="UniProtKB-UniRule"/>
</dbReference>
<keyword evidence="2 6" id="KW-0436">Ligase</keyword>
<feature type="domain" description="AMP-dependent synthetase/ligase" evidence="7">
    <location>
        <begin position="80"/>
        <end position="463"/>
    </location>
</feature>
<dbReference type="Gene3D" id="3.30.300.30">
    <property type="match status" value="1"/>
</dbReference>
<feature type="domain" description="Acetyl-coenzyme A synthetase N-terminal" evidence="9">
    <location>
        <begin position="22"/>
        <end position="77"/>
    </location>
</feature>
<dbReference type="InterPro" id="IPR000873">
    <property type="entry name" value="AMP-dep_synth/lig_dom"/>
</dbReference>
<feature type="binding site" evidence="6">
    <location>
        <begin position="405"/>
        <end position="410"/>
    </location>
    <ligand>
        <name>ATP</name>
        <dbReference type="ChEBI" id="CHEBI:30616"/>
    </ligand>
</feature>
<sequence>MNERISPPAAAIQGSHCTPEQYEALYRQSVEQPDAFWAEQAKRLDWFKAPTEIANWSFDPVDIRWYEDGVLNLCHNCVDRHLPERGDQVALLWEGDEPGVTRSLTYRQLHAEVVRMANVLKTQGVKKGDRVTLYLPMILEAAVAMLACARIGAVHSVVFGGFSPEALRGRIEDCRSRIVVTADGGMRGGKVVPLKANVDAALDGGPEVDAVLVIRHCRNDVAMMEGRDRWYDEVAADASDDCPCEPMNAEDPLFILYTSGSTGKPKGVLHTTGGYAVWTALTFHYVFDYRPGEMFWCTADVGWVTGHSYVVYGPLANGATSLMFEGVPNYPDCSRFWDMVERHKVNIFYTAPTAIRALAREGEAPVKKHDRSSIRILGTVGEPINPQAWLWYWRVVGDERCPIVDTWWQTETGGIMITTLPGAHDMKPGSAGKPFFGIVPELLDAEGKARGGAAEGNLCMATSWPGQMRTVYGDHERFVQTYFSAYRGHYFSGDGCRRDDDGYYWITGRVDDVINVSGHRMGTAEVESALVSHKLVAESAVVGYPHDIKGQGIYCYVTLIAGEEPSDALETELRQHVRKEIGPIATPDLIHFTPALPKTRSGKIMRRILRKIAENEYGSLGDTSTLADPGLVDSLIEGRRNR</sequence>
<name>A0A2U2J0C5_9SPHN</name>
<dbReference type="AlphaFoldDB" id="A0A2U2J0C5"/>
<comment type="function">
    <text evidence="6">Catalyzes the conversion of acetate into acetyl-CoA (AcCoA), an essential intermediate at the junction of anabolic and catabolic pathways. AcsA undergoes a two-step reaction. In the first half reaction, AcsA combines acetate with ATP to form acetyl-adenylate (AcAMP) intermediate. In the second half reaction, it can then transfer the acetyl group from AcAMP to the sulfhydryl group of CoA, forming the product AcCoA.</text>
</comment>
<dbReference type="Gene3D" id="3.40.50.12780">
    <property type="entry name" value="N-terminal domain of ligase-like"/>
    <property type="match status" value="1"/>
</dbReference>
<evidence type="ECO:0000259" key="8">
    <source>
        <dbReference type="Pfam" id="PF13193"/>
    </source>
</evidence>
<dbReference type="InterPro" id="IPR025110">
    <property type="entry name" value="AMP-bd_C"/>
</dbReference>
<dbReference type="CDD" id="cd05966">
    <property type="entry name" value="ACS"/>
    <property type="match status" value="1"/>
</dbReference>
<feature type="binding site" evidence="6">
    <location>
        <begin position="381"/>
        <end position="383"/>
    </location>
    <ligand>
        <name>ATP</name>
        <dbReference type="ChEBI" id="CHEBI:30616"/>
    </ligand>
</feature>
<feature type="domain" description="AMP-binding enzyme C-terminal" evidence="8">
    <location>
        <begin position="525"/>
        <end position="603"/>
    </location>
</feature>
<dbReference type="RefSeq" id="WP_109269925.1">
    <property type="nucleotide sequence ID" value="NZ_QFFF01000001.1"/>
</dbReference>
<dbReference type="NCBIfam" id="TIGR02188">
    <property type="entry name" value="Ac_CoA_lig_AcsA"/>
    <property type="match status" value="1"/>
</dbReference>
<comment type="catalytic activity">
    <reaction evidence="6">
        <text>acetate + ATP + CoA = acetyl-CoA + AMP + diphosphate</text>
        <dbReference type="Rhea" id="RHEA:23176"/>
        <dbReference type="ChEBI" id="CHEBI:30089"/>
        <dbReference type="ChEBI" id="CHEBI:30616"/>
        <dbReference type="ChEBI" id="CHEBI:33019"/>
        <dbReference type="ChEBI" id="CHEBI:57287"/>
        <dbReference type="ChEBI" id="CHEBI:57288"/>
        <dbReference type="ChEBI" id="CHEBI:456215"/>
        <dbReference type="EC" id="6.2.1.1"/>
    </reaction>
</comment>
<evidence type="ECO:0000256" key="6">
    <source>
        <dbReference type="HAMAP-Rule" id="MF_01123"/>
    </source>
</evidence>
<evidence type="ECO:0000256" key="1">
    <source>
        <dbReference type="ARBA" id="ARBA00006432"/>
    </source>
</evidence>
<dbReference type="InterPro" id="IPR020845">
    <property type="entry name" value="AMP-binding_CS"/>
</dbReference>
<feature type="binding site" evidence="6">
    <location>
        <begin position="187"/>
        <end position="190"/>
    </location>
    <ligand>
        <name>CoA</name>
        <dbReference type="ChEBI" id="CHEBI:57287"/>
    </ligand>
</feature>
<protein>
    <recommendedName>
        <fullName evidence="6">Acetyl-coenzyme A synthetase</fullName>
        <shortName evidence="6">AcCoA synthetase</shortName>
        <shortName evidence="6">Acs</shortName>
        <ecNumber evidence="6">6.2.1.1</ecNumber>
    </recommendedName>
    <alternativeName>
        <fullName evidence="6">Acetate--CoA ligase</fullName>
    </alternativeName>
    <alternativeName>
        <fullName evidence="6">Acyl-activating enzyme</fullName>
    </alternativeName>
</protein>
<keyword evidence="11" id="KW-1185">Reference proteome</keyword>
<dbReference type="GO" id="GO:0005829">
    <property type="term" value="C:cytosol"/>
    <property type="evidence" value="ECO:0007669"/>
    <property type="project" value="TreeGrafter"/>
</dbReference>
<evidence type="ECO:0000313" key="11">
    <source>
        <dbReference type="Proteomes" id="UP000245916"/>
    </source>
</evidence>
<evidence type="ECO:0000256" key="4">
    <source>
        <dbReference type="ARBA" id="ARBA00022840"/>
    </source>
</evidence>
<keyword evidence="4 6" id="KW-0067">ATP-binding</keyword>
<evidence type="ECO:0000313" key="10">
    <source>
        <dbReference type="EMBL" id="PWG01786.1"/>
    </source>
</evidence>
<feature type="binding site" evidence="6">
    <location>
        <position position="531"/>
    </location>
    <ligand>
        <name>Mg(2+)</name>
        <dbReference type="ChEBI" id="CHEBI:18420"/>
    </ligand>
</feature>
<dbReference type="Pfam" id="PF16177">
    <property type="entry name" value="ACAS_N"/>
    <property type="match status" value="1"/>
</dbReference>
<evidence type="ECO:0000259" key="7">
    <source>
        <dbReference type="Pfam" id="PF00501"/>
    </source>
</evidence>
<evidence type="ECO:0000256" key="2">
    <source>
        <dbReference type="ARBA" id="ARBA00022598"/>
    </source>
</evidence>
<dbReference type="InterPro" id="IPR045851">
    <property type="entry name" value="AMP-bd_C_sf"/>
</dbReference>
<dbReference type="GO" id="GO:0046872">
    <property type="term" value="F:metal ion binding"/>
    <property type="evidence" value="ECO:0007669"/>
    <property type="project" value="UniProtKB-KW"/>
</dbReference>
<organism evidence="10 11">
    <name type="scientific">Allosphingosinicella humi</name>
    <dbReference type="NCBI Taxonomy" id="2068657"/>
    <lineage>
        <taxon>Bacteria</taxon>
        <taxon>Pseudomonadati</taxon>
        <taxon>Pseudomonadota</taxon>
        <taxon>Alphaproteobacteria</taxon>
        <taxon>Sphingomonadales</taxon>
        <taxon>Sphingomonadaceae</taxon>
        <taxon>Allosphingosinicella</taxon>
    </lineage>
</organism>
<feature type="binding site" evidence="6">
    <location>
        <position position="329"/>
    </location>
    <ligand>
        <name>CoA</name>
        <dbReference type="ChEBI" id="CHEBI:57287"/>
    </ligand>
</feature>
<dbReference type="InterPro" id="IPR032387">
    <property type="entry name" value="ACAS_N"/>
</dbReference>
<feature type="binding site" evidence="6">
    <location>
        <position position="536"/>
    </location>
    <ligand>
        <name>Mg(2+)</name>
        <dbReference type="ChEBI" id="CHEBI:18420"/>
    </ligand>
</feature>
<comment type="similarity">
    <text evidence="1 6">Belongs to the ATP-dependent AMP-binding enzyme family.</text>
</comment>
<feature type="binding site" evidence="6">
    <location>
        <position position="494"/>
    </location>
    <ligand>
        <name>ATP</name>
        <dbReference type="ChEBI" id="CHEBI:30616"/>
    </ligand>
</feature>
<dbReference type="PANTHER" id="PTHR24095:SF14">
    <property type="entry name" value="ACETYL-COENZYME A SYNTHETASE 1"/>
    <property type="match status" value="1"/>
</dbReference>
<reference evidence="10 11" key="1">
    <citation type="submission" date="2018-05" db="EMBL/GenBank/DDBJ databases">
        <title>Genome of Sphingosinicella humi QZX222.</title>
        <authorList>
            <person name="Qiao Z."/>
            <person name="Wang G."/>
        </authorList>
    </citation>
    <scope>NUCLEOTIDE SEQUENCE [LARGE SCALE GENOMIC DNA]</scope>
    <source>
        <strain evidence="10 11">QZX222</strain>
    </source>
</reference>
<evidence type="ECO:0000259" key="9">
    <source>
        <dbReference type="Pfam" id="PF16177"/>
    </source>
</evidence>
<comment type="caution">
    <text evidence="10">The sequence shown here is derived from an EMBL/GenBank/DDBJ whole genome shotgun (WGS) entry which is preliminary data.</text>
</comment>
<dbReference type="GO" id="GO:0005524">
    <property type="term" value="F:ATP binding"/>
    <property type="evidence" value="ECO:0007669"/>
    <property type="project" value="UniProtKB-KW"/>
</dbReference>
<dbReference type="Pfam" id="PF00501">
    <property type="entry name" value="AMP-binding"/>
    <property type="match status" value="1"/>
</dbReference>
<feature type="binding site" evidence="6">
    <location>
        <position position="533"/>
    </location>
    <ligand>
        <name>Mg(2+)</name>
        <dbReference type="ChEBI" id="CHEBI:18420"/>
    </ligand>
</feature>
<evidence type="ECO:0000256" key="5">
    <source>
        <dbReference type="ARBA" id="ARBA00022990"/>
    </source>
</evidence>
<feature type="binding site" evidence="6">
    <location>
        <position position="520"/>
    </location>
    <ligand>
        <name>ATP</name>
        <dbReference type="ChEBI" id="CHEBI:30616"/>
    </ligand>
</feature>
<dbReference type="EC" id="6.2.1.1" evidence="6"/>